<evidence type="ECO:0000256" key="1">
    <source>
        <dbReference type="SAM" id="MobiDB-lite"/>
    </source>
</evidence>
<dbReference type="KEGG" id="meiy:MIN45_P0106"/>
<dbReference type="EMBL" id="AP024718">
    <property type="protein sequence ID" value="BCX87739.1"/>
    <property type="molecule type" value="Genomic_DNA"/>
</dbReference>
<organism evidence="2 3">
    <name type="scientific">Methylomarinovum tepidoasis</name>
    <dbReference type="NCBI Taxonomy" id="2840183"/>
    <lineage>
        <taxon>Bacteria</taxon>
        <taxon>Pseudomonadati</taxon>
        <taxon>Pseudomonadota</taxon>
        <taxon>Gammaproteobacteria</taxon>
        <taxon>Methylococcales</taxon>
        <taxon>Methylothermaceae</taxon>
        <taxon>Methylomarinovum</taxon>
    </lineage>
</organism>
<feature type="region of interest" description="Disordered" evidence="1">
    <location>
        <begin position="749"/>
        <end position="769"/>
    </location>
</feature>
<dbReference type="RefSeq" id="WP_286292686.1">
    <property type="nucleotide sequence ID" value="NZ_AP024718.1"/>
</dbReference>
<sequence>MNAKKVVEIHTAGRISKAQAGPIIAECRSYFQKEYQPLLERFFARLDDELFALSDKAVSSTLQELYFEAMRYLRRERENIQKSYLNALLRGYDEFWNASQPAQARPAASLELDEDDFSLVEEENLEEELAVSTLANKGNTLYHRELFALNQRFARLADRKEIGDEDNPFGPQQLGQRFAEVLRPLTLELKVRLVIFKFYEQTVLPELEDIYDGLNELLAAKGVLPEISRKVKKRKAAAAPAAAKAGETVAGGVSAEDQAVYVQAVQAMHSLLAAWRSQVGLPSLSASAHPDATVSDSGEVVGALSALQDPEQVAKLTEALASGGDVNLKLVLAERLSEIHGDKRALAQVDEDIIDMIGMIFDFILEDRNLPDTVKALIGRLQIPIVKVAILDKSFFSKKNHPARVLLNRLAHAGIGLSGDENLEANSVFRQISASVNRILEEFTQNVDLFQEILTDFERFMEEEGRRSQLLEERTRQATQSKEHLALAKKEVAGEIRHRLQGRELPAYLRQFLTHTWKDILLVACLRRDKEPELWEAKLALTDTLLASLRLPANDGERKRMLKRLPGLLRALRQELEAVSLDPKQIALFFRELEQAHRPLLDPAGDAAVDPRLAKELDVIATNLPEVDDIEVSELTDFDEADIEEEIVMLEEGIEEEEGDEFLAQARGLEVGDWIELKDPRGKTVRAKLSWVSKVTGVRIFVNRRGVKVAEYTLPGLAAVFRRGEAKRIDGKVPLMDRALAAMMATLKQHPAKQEGGDEPPASQASLAL</sequence>
<name>A0AAU9C3U6_9GAMM</name>
<protein>
    <recommendedName>
        <fullName evidence="4">Thymidine phosphorylase</fullName>
    </recommendedName>
</protein>
<evidence type="ECO:0000313" key="2">
    <source>
        <dbReference type="EMBL" id="BCX87739.1"/>
    </source>
</evidence>
<dbReference type="InterPro" id="IPR012434">
    <property type="entry name" value="DUF1631"/>
</dbReference>
<evidence type="ECO:0008006" key="4">
    <source>
        <dbReference type="Google" id="ProtNLM"/>
    </source>
</evidence>
<reference evidence="3" key="1">
    <citation type="journal article" date="2024" name="Int. J. Syst. Evol. Microbiol.">
        <title>Methylomarinovum tepidoasis sp. nov., a moderately thermophilic methanotroph of the family Methylothermaceae isolated from a deep-sea hydrothermal field.</title>
        <authorList>
            <person name="Hirayama H."/>
            <person name="Takaki Y."/>
            <person name="Abe M."/>
            <person name="Miyazaki M."/>
            <person name="Uematsu K."/>
            <person name="Matsui Y."/>
            <person name="Takai K."/>
        </authorList>
    </citation>
    <scope>NUCLEOTIDE SEQUENCE [LARGE SCALE GENOMIC DNA]</scope>
    <source>
        <strain evidence="3">IN45</strain>
    </source>
</reference>
<gene>
    <name evidence="2" type="ORF">MIN45_P0106</name>
</gene>
<dbReference type="Pfam" id="PF07793">
    <property type="entry name" value="DUF1631"/>
    <property type="match status" value="1"/>
</dbReference>
<proteinExistence type="predicted"/>
<keyword evidence="3" id="KW-1185">Reference proteome</keyword>
<dbReference type="AlphaFoldDB" id="A0AAU9C3U6"/>
<accession>A0AAU9C3U6</accession>
<dbReference type="Proteomes" id="UP001321450">
    <property type="component" value="Chromosome"/>
</dbReference>
<evidence type="ECO:0000313" key="3">
    <source>
        <dbReference type="Proteomes" id="UP001321450"/>
    </source>
</evidence>